<accession>A0A7C1NKV3</accession>
<evidence type="ECO:0000256" key="3">
    <source>
        <dbReference type="ARBA" id="ARBA00022692"/>
    </source>
</evidence>
<keyword evidence="5 6" id="KW-0472">Membrane</keyword>
<keyword evidence="2" id="KW-1003">Cell membrane</keyword>
<dbReference type="InterPro" id="IPR043428">
    <property type="entry name" value="LivM-like"/>
</dbReference>
<feature type="transmembrane region" description="Helical" evidence="6">
    <location>
        <begin position="216"/>
        <end position="239"/>
    </location>
</feature>
<name>A0A7C1NKV3_UNCW3</name>
<feature type="transmembrane region" description="Helical" evidence="6">
    <location>
        <begin position="12"/>
        <end position="31"/>
    </location>
</feature>
<dbReference type="GO" id="GO:0005886">
    <property type="term" value="C:plasma membrane"/>
    <property type="evidence" value="ECO:0007669"/>
    <property type="project" value="UniProtKB-SubCell"/>
</dbReference>
<feature type="transmembrane region" description="Helical" evidence="6">
    <location>
        <begin position="43"/>
        <end position="63"/>
    </location>
</feature>
<dbReference type="InterPro" id="IPR001851">
    <property type="entry name" value="ABC_transp_permease"/>
</dbReference>
<dbReference type="PANTHER" id="PTHR30482">
    <property type="entry name" value="HIGH-AFFINITY BRANCHED-CHAIN AMINO ACID TRANSPORT SYSTEM PERMEASE"/>
    <property type="match status" value="1"/>
</dbReference>
<dbReference type="Pfam" id="PF02653">
    <property type="entry name" value="BPD_transp_2"/>
    <property type="match status" value="1"/>
</dbReference>
<dbReference type="EMBL" id="DSLG01000002">
    <property type="protein sequence ID" value="HEA86693.1"/>
    <property type="molecule type" value="Genomic_DNA"/>
</dbReference>
<feature type="transmembrane region" description="Helical" evidence="6">
    <location>
        <begin position="164"/>
        <end position="185"/>
    </location>
</feature>
<feature type="transmembrane region" description="Helical" evidence="6">
    <location>
        <begin position="96"/>
        <end position="120"/>
    </location>
</feature>
<feature type="transmembrane region" description="Helical" evidence="6">
    <location>
        <begin position="69"/>
        <end position="89"/>
    </location>
</feature>
<keyword evidence="3 6" id="KW-0812">Transmembrane</keyword>
<comment type="caution">
    <text evidence="7">The sequence shown here is derived from an EMBL/GenBank/DDBJ whole genome shotgun (WGS) entry which is preliminary data.</text>
</comment>
<evidence type="ECO:0000256" key="4">
    <source>
        <dbReference type="ARBA" id="ARBA00022989"/>
    </source>
</evidence>
<keyword evidence="4 6" id="KW-1133">Transmembrane helix</keyword>
<comment type="subcellular location">
    <subcellularLocation>
        <location evidence="1">Cell membrane</location>
        <topology evidence="1">Multi-pass membrane protein</topology>
    </subcellularLocation>
</comment>
<evidence type="ECO:0000256" key="1">
    <source>
        <dbReference type="ARBA" id="ARBA00004651"/>
    </source>
</evidence>
<gene>
    <name evidence="7" type="ORF">ENP94_01620</name>
</gene>
<feature type="transmembrane region" description="Helical" evidence="6">
    <location>
        <begin position="297"/>
        <end position="321"/>
    </location>
</feature>
<organism evidence="7">
    <name type="scientific">candidate division WOR-3 bacterium</name>
    <dbReference type="NCBI Taxonomy" id="2052148"/>
    <lineage>
        <taxon>Bacteria</taxon>
        <taxon>Bacteria division WOR-3</taxon>
    </lineage>
</organism>
<dbReference type="AlphaFoldDB" id="A0A7C1NKV3"/>
<protein>
    <submittedName>
        <fullName evidence="7">Branched-chain amino acid ABC transporter permease</fullName>
    </submittedName>
</protein>
<reference evidence="7" key="1">
    <citation type="journal article" date="2020" name="mSystems">
        <title>Genome- and Community-Level Interaction Insights into Carbon Utilization and Element Cycling Functions of Hydrothermarchaeota in Hydrothermal Sediment.</title>
        <authorList>
            <person name="Zhou Z."/>
            <person name="Liu Y."/>
            <person name="Xu W."/>
            <person name="Pan J."/>
            <person name="Luo Z.H."/>
            <person name="Li M."/>
        </authorList>
    </citation>
    <scope>NUCLEOTIDE SEQUENCE [LARGE SCALE GENOMIC DNA]</scope>
    <source>
        <strain evidence="7">SpSt-265</strain>
    </source>
</reference>
<sequence>MKRFNSFNLFKPGSTALILSLIIFTIIEALIITRVINPYIQTILSLAGIVAISALGLNLIYGYSGQFSLGHAAFYGIGAYTSALVTCLIPKTGFLAFPLGLTAGVFASGIIALLIGLPILRLKSDYLGIATLGFGMIMNVLFKNSHRVIPIMGGASGMRGIARLTSFPWVFCFLLLAVIVVRNLVYSGFGRALLSIREDELASESVGINATKYKTISFVTGCMLAGLAGGLYAHLYSYLNPDNFDFLKSIDVLLIVVIGGMGSISGTVLAAIGWALLLEGLRVILPSGIQEWRMVVYPLLLIIFMLVKPSGAMGGTEFNFLKPEEYRR</sequence>
<dbReference type="PANTHER" id="PTHR30482:SF10">
    <property type="entry name" value="HIGH-AFFINITY BRANCHED-CHAIN AMINO ACID TRANSPORT PROTEIN BRAE"/>
    <property type="match status" value="1"/>
</dbReference>
<evidence type="ECO:0000256" key="5">
    <source>
        <dbReference type="ARBA" id="ARBA00023136"/>
    </source>
</evidence>
<feature type="transmembrane region" description="Helical" evidence="6">
    <location>
        <begin position="251"/>
        <end position="277"/>
    </location>
</feature>
<dbReference type="CDD" id="cd06581">
    <property type="entry name" value="TM_PBP1_LivM_like"/>
    <property type="match status" value="1"/>
</dbReference>
<evidence type="ECO:0000256" key="6">
    <source>
        <dbReference type="SAM" id="Phobius"/>
    </source>
</evidence>
<feature type="transmembrane region" description="Helical" evidence="6">
    <location>
        <begin position="126"/>
        <end position="143"/>
    </location>
</feature>
<dbReference type="GO" id="GO:0015658">
    <property type="term" value="F:branched-chain amino acid transmembrane transporter activity"/>
    <property type="evidence" value="ECO:0007669"/>
    <property type="project" value="InterPro"/>
</dbReference>
<evidence type="ECO:0000256" key="2">
    <source>
        <dbReference type="ARBA" id="ARBA00022475"/>
    </source>
</evidence>
<evidence type="ECO:0000313" key="7">
    <source>
        <dbReference type="EMBL" id="HEA86693.1"/>
    </source>
</evidence>
<proteinExistence type="predicted"/>